<reference evidence="1 2" key="2">
    <citation type="journal article" date="2023" name="ChemBioChem">
        <title>Acyltransferase Domain Exchange between Two Independent Type I Polyketide Synthases in the Same Producer Strain of Macrolide Antibiotics.</title>
        <authorList>
            <person name="Kudo F."/>
            <person name="Kishikawa K."/>
            <person name="Tsuboi K."/>
            <person name="Kido T."/>
            <person name="Usui T."/>
            <person name="Hashimoto J."/>
            <person name="Shin-Ya K."/>
            <person name="Miyanaga A."/>
            <person name="Eguchi T."/>
        </authorList>
    </citation>
    <scope>NUCLEOTIDE SEQUENCE [LARGE SCALE GENOMIC DNA]</scope>
    <source>
        <strain evidence="1 2">A-8890</strain>
    </source>
</reference>
<evidence type="ECO:0000313" key="2">
    <source>
        <dbReference type="Proteomes" id="UP001321542"/>
    </source>
</evidence>
<organism evidence="1 2">
    <name type="scientific">Streptomyces graminofaciens</name>
    <dbReference type="NCBI Taxonomy" id="68212"/>
    <lineage>
        <taxon>Bacteria</taxon>
        <taxon>Bacillati</taxon>
        <taxon>Actinomycetota</taxon>
        <taxon>Actinomycetes</taxon>
        <taxon>Kitasatosporales</taxon>
        <taxon>Streptomycetaceae</taxon>
        <taxon>Streptomyces</taxon>
    </lineage>
</organism>
<evidence type="ECO:0008006" key="3">
    <source>
        <dbReference type="Google" id="ProtNLM"/>
    </source>
</evidence>
<proteinExistence type="predicted"/>
<reference evidence="1 2" key="1">
    <citation type="journal article" date="2010" name="ChemBioChem">
        <title>Cloning and characterization of the biosynthetic gene cluster of 16-membered macrolide antibiotic FD-891: involvement of a dual functional cytochrome P450 monooxygenase catalyzing epoxidation and hydroxylation.</title>
        <authorList>
            <person name="Kudo F."/>
            <person name="Motegi A."/>
            <person name="Mizoue K."/>
            <person name="Eguchi T."/>
        </authorList>
    </citation>
    <scope>NUCLEOTIDE SEQUENCE [LARGE SCALE GENOMIC DNA]</scope>
    <source>
        <strain evidence="1 2">A-8890</strain>
    </source>
</reference>
<evidence type="ECO:0000313" key="1">
    <source>
        <dbReference type="EMBL" id="BBC35095.1"/>
    </source>
</evidence>
<accession>A0ABM7FFV6</accession>
<dbReference type="Proteomes" id="UP001321542">
    <property type="component" value="Chromosome"/>
</dbReference>
<protein>
    <recommendedName>
        <fullName evidence="3">Secreted protein</fullName>
    </recommendedName>
</protein>
<keyword evidence="2" id="KW-1185">Reference proteome</keyword>
<dbReference type="EMBL" id="AP018448">
    <property type="protein sequence ID" value="BBC35095.1"/>
    <property type="molecule type" value="Genomic_DNA"/>
</dbReference>
<gene>
    <name evidence="1" type="ORF">SGFS_063890</name>
</gene>
<name>A0ABM7FFV6_9ACTN</name>
<sequence>MLAGVLYGAAHGRVGSAPPPWSPEWSVCLTGLGSSAPSCVPSTGDDGFAEDGTHGTVSEMPLSCADVCLERTDQRRTFLTTVDSGSVGDHRLALRRRQS</sequence>